<feature type="compositionally biased region" description="Pro residues" evidence="1">
    <location>
        <begin position="116"/>
        <end position="127"/>
    </location>
</feature>
<sequence length="407" mass="42502">MPLDIKVDAQPGTIRTAADWLDGMARAVDAALDIINRVRGESEGSWPSEAGQSFRDGMGKVAPRVDDVSISYSDLARELRRHADAIDTVKVRMDQARELALNAGLVVQGDLIMEPGPEPADPTPLPTDKPASPEQKQIHTEAVRAQSDFARKVQAYADCAVLVSEGRQLASDSIAILNRFLGGLIEKSPFNASDVIAGLAGATLGQTAAMRAKASQIARSGAIEVSERLSQNPYMSLQARTRAAAINITRSQAAAALESKAIATRTAQWVDRLGPRTKAILQLNLDFGRAAKTPTAGTGLLRGALKLGSKLPVVGFGITLGGIGYDIGIAGKDPTTSVASGLGGFVAGAATSVGLAAMGTPVGWVVAGGAVASWGVGFAIEEWGDDMVQGIEDTGRRLEEINPKMGR</sequence>
<dbReference type="Gene3D" id="1.20.1260.20">
    <property type="entry name" value="PPE superfamily"/>
    <property type="match status" value="1"/>
</dbReference>
<keyword evidence="4" id="KW-1185">Reference proteome</keyword>
<evidence type="ECO:0000259" key="2">
    <source>
        <dbReference type="Pfam" id="PF25547"/>
    </source>
</evidence>
<dbReference type="SUPFAM" id="SSF140453">
    <property type="entry name" value="EsxAB dimer-like"/>
    <property type="match status" value="1"/>
</dbReference>
<organism evidence="3 4">
    <name type="scientific">Saccharopolyspora spinosa</name>
    <dbReference type="NCBI Taxonomy" id="60894"/>
    <lineage>
        <taxon>Bacteria</taxon>
        <taxon>Bacillati</taxon>
        <taxon>Actinomycetota</taxon>
        <taxon>Actinomycetes</taxon>
        <taxon>Pseudonocardiales</taxon>
        <taxon>Pseudonocardiaceae</taxon>
        <taxon>Saccharopolyspora</taxon>
    </lineage>
</organism>
<name>A0A2N3XSP4_SACSN</name>
<comment type="caution">
    <text evidence="3">The sequence shown here is derived from an EMBL/GenBank/DDBJ whole genome shotgun (WGS) entry which is preliminary data.</text>
</comment>
<dbReference type="STRING" id="994479.GCA_000194155_03976"/>
<dbReference type="EMBL" id="PJNB01000001">
    <property type="protein sequence ID" value="PKW13707.1"/>
    <property type="molecule type" value="Genomic_DNA"/>
</dbReference>
<feature type="region of interest" description="Disordered" evidence="1">
    <location>
        <begin position="114"/>
        <end position="133"/>
    </location>
</feature>
<dbReference type="Proteomes" id="UP000233786">
    <property type="component" value="Unassembled WGS sequence"/>
</dbReference>
<evidence type="ECO:0000313" key="3">
    <source>
        <dbReference type="EMBL" id="PKW13707.1"/>
    </source>
</evidence>
<protein>
    <recommendedName>
        <fullName evidence="2">Outer membrane channel protein CpnT-like N-terminal domain-containing protein</fullName>
    </recommendedName>
</protein>
<dbReference type="RefSeq" id="WP_010307671.1">
    <property type="nucleotide sequence ID" value="NZ_CP061007.1"/>
</dbReference>
<dbReference type="AlphaFoldDB" id="A0A2N3XSP4"/>
<evidence type="ECO:0000313" key="4">
    <source>
        <dbReference type="Proteomes" id="UP000233786"/>
    </source>
</evidence>
<dbReference type="Pfam" id="PF25547">
    <property type="entry name" value="WXG100_2"/>
    <property type="match status" value="1"/>
</dbReference>
<dbReference type="InterPro" id="IPR038332">
    <property type="entry name" value="PPE_sf"/>
</dbReference>
<gene>
    <name evidence="3" type="ORF">A8926_1259</name>
</gene>
<accession>A0A2N3XSP4</accession>
<reference evidence="3" key="1">
    <citation type="submission" date="2017-12" db="EMBL/GenBank/DDBJ databases">
        <title>Sequencing the genomes of 1000 Actinobacteria strains.</title>
        <authorList>
            <person name="Klenk H.-P."/>
        </authorList>
    </citation>
    <scope>NUCLEOTIDE SEQUENCE [LARGE SCALE GENOMIC DNA]</scope>
    <source>
        <strain evidence="3">DSM 44228</strain>
    </source>
</reference>
<evidence type="ECO:0000256" key="1">
    <source>
        <dbReference type="SAM" id="MobiDB-lite"/>
    </source>
</evidence>
<dbReference type="InterPro" id="IPR036689">
    <property type="entry name" value="ESAT-6-like_sf"/>
</dbReference>
<dbReference type="InterPro" id="IPR057746">
    <property type="entry name" value="CpnT-like_N"/>
</dbReference>
<dbReference type="OrthoDB" id="3296722at2"/>
<feature type="domain" description="Outer membrane channel protein CpnT-like N-terminal" evidence="2">
    <location>
        <begin position="11"/>
        <end position="107"/>
    </location>
</feature>
<proteinExistence type="predicted"/>